<evidence type="ECO:0000313" key="2">
    <source>
        <dbReference type="Proteomes" id="UP000184420"/>
    </source>
</evidence>
<name>A0A1M6YNK8_9BACT</name>
<dbReference type="OrthoDB" id="826619at2"/>
<reference evidence="1 2" key="1">
    <citation type="submission" date="2016-11" db="EMBL/GenBank/DDBJ databases">
        <authorList>
            <person name="Jaros S."/>
            <person name="Januszkiewicz K."/>
            <person name="Wedrychowicz H."/>
        </authorList>
    </citation>
    <scope>NUCLEOTIDE SEQUENCE [LARGE SCALE GENOMIC DNA]</scope>
    <source>
        <strain evidence="1 2">DSM 27406</strain>
    </source>
</reference>
<dbReference type="AlphaFoldDB" id="A0A1M6YNK8"/>
<dbReference type="InterPro" id="IPR011467">
    <property type="entry name" value="DUF1573"/>
</dbReference>
<accession>A0A1M6YNK8</accession>
<dbReference type="Proteomes" id="UP000184420">
    <property type="component" value="Unassembled WGS sequence"/>
</dbReference>
<dbReference type="Gene3D" id="2.60.40.10">
    <property type="entry name" value="Immunoglobulins"/>
    <property type="match status" value="1"/>
</dbReference>
<dbReference type="RefSeq" id="WP_073079177.1">
    <property type="nucleotide sequence ID" value="NZ_FRBL01000002.1"/>
</dbReference>
<dbReference type="EMBL" id="FRBL01000002">
    <property type="protein sequence ID" value="SHL19720.1"/>
    <property type="molecule type" value="Genomic_DNA"/>
</dbReference>
<proteinExistence type="predicted"/>
<dbReference type="STRING" id="1419482.SAMN05444266_102402"/>
<dbReference type="InterPro" id="IPR013783">
    <property type="entry name" value="Ig-like_fold"/>
</dbReference>
<gene>
    <name evidence="1" type="ORF">SAMN05444266_102402</name>
</gene>
<dbReference type="PANTHER" id="PTHR37833">
    <property type="entry name" value="LIPOPROTEIN-RELATED"/>
    <property type="match status" value="1"/>
</dbReference>
<sequence>MKALFYVLAAGCMVMTACNGSEGRKAAAIDSIKQKTINSKDVAITFEEKTHDFGEIVQGEKVEYSFKFTNTGKVDLVIEDAISSCGCTVPEWPKEPLKPGQSAYIKVIFDSAGKEGYTQKEVALKLNDGAGYHVGPIIRCNIVKK</sequence>
<organism evidence="1 2">
    <name type="scientific">Chitinophaga jiangningensis</name>
    <dbReference type="NCBI Taxonomy" id="1419482"/>
    <lineage>
        <taxon>Bacteria</taxon>
        <taxon>Pseudomonadati</taxon>
        <taxon>Bacteroidota</taxon>
        <taxon>Chitinophagia</taxon>
        <taxon>Chitinophagales</taxon>
        <taxon>Chitinophagaceae</taxon>
        <taxon>Chitinophaga</taxon>
    </lineage>
</organism>
<dbReference type="PROSITE" id="PS51257">
    <property type="entry name" value="PROKAR_LIPOPROTEIN"/>
    <property type="match status" value="1"/>
</dbReference>
<dbReference type="PANTHER" id="PTHR37833:SF1">
    <property type="entry name" value="SIGNAL PEPTIDE PROTEIN"/>
    <property type="match status" value="1"/>
</dbReference>
<dbReference type="Pfam" id="PF07610">
    <property type="entry name" value="DUF1573"/>
    <property type="match status" value="1"/>
</dbReference>
<protein>
    <submittedName>
        <fullName evidence="1">Uncharacterized protein</fullName>
    </submittedName>
</protein>
<evidence type="ECO:0000313" key="1">
    <source>
        <dbReference type="EMBL" id="SHL19720.1"/>
    </source>
</evidence>
<keyword evidence="2" id="KW-1185">Reference proteome</keyword>